<reference evidence="2" key="1">
    <citation type="submission" date="2021-09" db="EMBL/GenBank/DDBJ databases">
        <title>Fulvivirga sp. isolated from coastal sediment.</title>
        <authorList>
            <person name="Yu H."/>
        </authorList>
    </citation>
    <scope>NUCLEOTIDE SEQUENCE</scope>
    <source>
        <strain evidence="2">1062</strain>
    </source>
</reference>
<dbReference type="Proteomes" id="UP001139409">
    <property type="component" value="Unassembled WGS sequence"/>
</dbReference>
<keyword evidence="1" id="KW-0472">Membrane</keyword>
<dbReference type="Pfam" id="PF06167">
    <property type="entry name" value="Peptidase_M90"/>
    <property type="match status" value="1"/>
</dbReference>
<dbReference type="GO" id="GO:0008237">
    <property type="term" value="F:metallopeptidase activity"/>
    <property type="evidence" value="ECO:0007669"/>
    <property type="project" value="InterPro"/>
</dbReference>
<evidence type="ECO:0000313" key="2">
    <source>
        <dbReference type="EMBL" id="MCA6074556.1"/>
    </source>
</evidence>
<dbReference type="EMBL" id="JAIXNE010000004">
    <property type="protein sequence ID" value="MCA6076861.1"/>
    <property type="molecule type" value="Genomic_DNA"/>
</dbReference>
<keyword evidence="1" id="KW-0812">Transmembrane</keyword>
<evidence type="ECO:0000313" key="4">
    <source>
        <dbReference type="EMBL" id="MCA6076861.1"/>
    </source>
</evidence>
<accession>A0A9X1HMF6</accession>
<dbReference type="PANTHER" id="PTHR30164:SF2">
    <property type="entry name" value="PROTEIN MTFA"/>
    <property type="match status" value="1"/>
</dbReference>
<dbReference type="GO" id="GO:0005829">
    <property type="term" value="C:cytosol"/>
    <property type="evidence" value="ECO:0007669"/>
    <property type="project" value="TreeGrafter"/>
</dbReference>
<evidence type="ECO:0000313" key="3">
    <source>
        <dbReference type="EMBL" id="MCA6075733.1"/>
    </source>
</evidence>
<comment type="caution">
    <text evidence="2">The sequence shown here is derived from an EMBL/GenBank/DDBJ whole genome shotgun (WGS) entry which is preliminary data.</text>
</comment>
<dbReference type="EMBL" id="JAIXNE010000003">
    <property type="protein sequence ID" value="MCA6075733.1"/>
    <property type="molecule type" value="Genomic_DNA"/>
</dbReference>
<evidence type="ECO:0000256" key="1">
    <source>
        <dbReference type="SAM" id="Phobius"/>
    </source>
</evidence>
<dbReference type="InterPro" id="IPR042252">
    <property type="entry name" value="MtfA_N"/>
</dbReference>
<dbReference type="EMBL" id="JAIXNE010000002">
    <property type="protein sequence ID" value="MCA6074556.1"/>
    <property type="molecule type" value="Genomic_DNA"/>
</dbReference>
<dbReference type="GO" id="GO:0004177">
    <property type="term" value="F:aminopeptidase activity"/>
    <property type="evidence" value="ECO:0007669"/>
    <property type="project" value="TreeGrafter"/>
</dbReference>
<organism evidence="2 5">
    <name type="scientific">Fulvivirga sedimenti</name>
    <dbReference type="NCBI Taxonomy" id="2879465"/>
    <lineage>
        <taxon>Bacteria</taxon>
        <taxon>Pseudomonadati</taxon>
        <taxon>Bacteroidota</taxon>
        <taxon>Cytophagia</taxon>
        <taxon>Cytophagales</taxon>
        <taxon>Fulvivirgaceae</taxon>
        <taxon>Fulvivirga</taxon>
    </lineage>
</organism>
<dbReference type="AlphaFoldDB" id="A0A9X1HMF6"/>
<dbReference type="InterPro" id="IPR024079">
    <property type="entry name" value="MetalloPept_cat_dom_sf"/>
</dbReference>
<feature type="transmembrane region" description="Helical" evidence="1">
    <location>
        <begin position="6"/>
        <end position="24"/>
    </location>
</feature>
<dbReference type="RefSeq" id="WP_225697670.1">
    <property type="nucleotide sequence ID" value="NZ_JAIXNE010000002.1"/>
</dbReference>
<evidence type="ECO:0000313" key="5">
    <source>
        <dbReference type="Proteomes" id="UP001139409"/>
    </source>
</evidence>
<proteinExistence type="predicted"/>
<dbReference type="Gene3D" id="1.10.472.150">
    <property type="entry name" value="Glucose-regulated metallo-peptidase M90, N-terminal domain"/>
    <property type="match status" value="1"/>
</dbReference>
<protein>
    <submittedName>
        <fullName evidence="2">Zinc-dependent peptidase</fullName>
    </submittedName>
</protein>
<keyword evidence="5" id="KW-1185">Reference proteome</keyword>
<dbReference type="PANTHER" id="PTHR30164">
    <property type="entry name" value="MTFA PEPTIDASE"/>
    <property type="match status" value="1"/>
</dbReference>
<dbReference type="InterPro" id="IPR010384">
    <property type="entry name" value="MtfA_fam"/>
</dbReference>
<dbReference type="SUPFAM" id="SSF55486">
    <property type="entry name" value="Metalloproteases ('zincins'), catalytic domain"/>
    <property type="match status" value="1"/>
</dbReference>
<dbReference type="Gene3D" id="3.40.390.10">
    <property type="entry name" value="Collagenase (Catalytic Domain)"/>
    <property type="match status" value="1"/>
</dbReference>
<sequence>MGATQYILSGLGIFALGWILYKVIDESVQVTKIIFNYSTQYRFKHLWHRHMIRRPLKEKYRVILQDYFIYYLKLGEEDKQLFEKRLQQFIDMKEFIVRSKSLTLSDEMIVLISASAIQLTFGFPGIYFTHFQRILIYPDNYYSLITQKYHQGEVNRAGIIVLSWKNFLSGYTDRTDGRNLALHEMAHALLLEDKIVNGEYEFLSRRHLRAWDLLATMEMERIRNGQSIFREYGATNRYEFFAVAIEIYFEKPYELNAYSPQLYRTLSNLLNQDIIKLHSA</sequence>
<name>A0A9X1HMF6_9BACT</name>
<gene>
    <name evidence="2" type="ORF">LDX50_06730</name>
    <name evidence="3" type="ORF">LDX50_12700</name>
    <name evidence="4" type="ORF">LDX50_18420</name>
</gene>
<keyword evidence="1" id="KW-1133">Transmembrane helix</keyword>
<feature type="transmembrane region" description="Helical" evidence="1">
    <location>
        <begin position="108"/>
        <end position="128"/>
    </location>
</feature>
<dbReference type="CDD" id="cd20170">
    <property type="entry name" value="Peptidase_M90-like"/>
    <property type="match status" value="1"/>
</dbReference>